<proteinExistence type="predicted"/>
<evidence type="ECO:0000256" key="1">
    <source>
        <dbReference type="SAM" id="Phobius"/>
    </source>
</evidence>
<accession>A0A7S3B977</accession>
<evidence type="ECO:0008006" key="3">
    <source>
        <dbReference type="Google" id="ProtNLM"/>
    </source>
</evidence>
<feature type="transmembrane region" description="Helical" evidence="1">
    <location>
        <begin position="187"/>
        <end position="205"/>
    </location>
</feature>
<reference evidence="2" key="1">
    <citation type="submission" date="2021-01" db="EMBL/GenBank/DDBJ databases">
        <authorList>
            <person name="Corre E."/>
            <person name="Pelletier E."/>
            <person name="Niang G."/>
            <person name="Scheremetjew M."/>
            <person name="Finn R."/>
            <person name="Kale V."/>
            <person name="Holt S."/>
            <person name="Cochrane G."/>
            <person name="Meng A."/>
            <person name="Brown T."/>
            <person name="Cohen L."/>
        </authorList>
    </citation>
    <scope>NUCLEOTIDE SEQUENCE</scope>
    <source>
        <strain evidence="2">CCMP281</strain>
    </source>
</reference>
<keyword evidence="1" id="KW-0812">Transmembrane</keyword>
<sequence length="224" mass="24863">MQEPPPPPDMMQDLPPPPPNMLAAIEEEPLEGEATLVPTEIVDPEEQMQLRRTSADTSLELRRPLDGSALLTDSQRRRLAPINSLKRKRRSRKVRVADGGAAEKFVPLVKGARSSVDEAILASFSGDTLSQRQESGEDFWVDPTLYKAEVDRTRQAESRRKQWKRKQDAFGEARLRDEIAAPYKNNIIGYVVVGIGLVAVVFSLFPQLLDNDVSVGGSTFPATL</sequence>
<protein>
    <recommendedName>
        <fullName evidence="3">Transmembrane protein</fullName>
    </recommendedName>
</protein>
<evidence type="ECO:0000313" key="2">
    <source>
        <dbReference type="EMBL" id="CAE0126287.1"/>
    </source>
</evidence>
<dbReference type="AlphaFoldDB" id="A0A7S3B977"/>
<name>A0A7S3B977_9EUKA</name>
<keyword evidence="1" id="KW-0472">Membrane</keyword>
<gene>
    <name evidence="2" type="ORF">HERI1096_LOCUS26012</name>
</gene>
<keyword evidence="1" id="KW-1133">Transmembrane helix</keyword>
<dbReference type="EMBL" id="HBHX01046967">
    <property type="protein sequence ID" value="CAE0126287.1"/>
    <property type="molecule type" value="Transcribed_RNA"/>
</dbReference>
<organism evidence="2">
    <name type="scientific">Haptolina ericina</name>
    <dbReference type="NCBI Taxonomy" id="156174"/>
    <lineage>
        <taxon>Eukaryota</taxon>
        <taxon>Haptista</taxon>
        <taxon>Haptophyta</taxon>
        <taxon>Prymnesiophyceae</taxon>
        <taxon>Prymnesiales</taxon>
        <taxon>Prymnesiaceae</taxon>
        <taxon>Haptolina</taxon>
    </lineage>
</organism>